<gene>
    <name evidence="1" type="ORF">SMTD_LOCUS20995</name>
</gene>
<dbReference type="Proteomes" id="UP000269396">
    <property type="component" value="Unassembled WGS sequence"/>
</dbReference>
<organism evidence="1 2">
    <name type="scientific">Schistosoma mattheei</name>
    <dbReference type="NCBI Taxonomy" id="31246"/>
    <lineage>
        <taxon>Eukaryota</taxon>
        <taxon>Metazoa</taxon>
        <taxon>Spiralia</taxon>
        <taxon>Lophotrochozoa</taxon>
        <taxon>Platyhelminthes</taxon>
        <taxon>Trematoda</taxon>
        <taxon>Digenea</taxon>
        <taxon>Strigeidida</taxon>
        <taxon>Schistosomatoidea</taxon>
        <taxon>Schistosomatidae</taxon>
        <taxon>Schistosoma</taxon>
    </lineage>
</organism>
<name>A0A183Q309_9TREM</name>
<accession>A0A183Q309</accession>
<dbReference type="EMBL" id="UZAL01045944">
    <property type="protein sequence ID" value="VDP83845.1"/>
    <property type="molecule type" value="Genomic_DNA"/>
</dbReference>
<feature type="non-terminal residue" evidence="1">
    <location>
        <position position="1"/>
    </location>
</feature>
<evidence type="ECO:0000313" key="1">
    <source>
        <dbReference type="EMBL" id="VDP83845.1"/>
    </source>
</evidence>
<evidence type="ECO:0000313" key="2">
    <source>
        <dbReference type="Proteomes" id="UP000269396"/>
    </source>
</evidence>
<sequence>DIQKATQAYYSSPHISLWLREPKVLVFIEGQDPTGIITGIETKTAQIKCIVKDAWRNKTVEEADIAWETKVTSIQEELSNSNERARPQPSPNDLPMLGAKALYDTMVIAGLRRQPNWIARFRCKGTDLKSGAYGYSDYVKLEVLAGDTCKLFNFIFTEI</sequence>
<reference evidence="1 2" key="1">
    <citation type="submission" date="2018-11" db="EMBL/GenBank/DDBJ databases">
        <authorList>
            <consortium name="Pathogen Informatics"/>
        </authorList>
    </citation>
    <scope>NUCLEOTIDE SEQUENCE [LARGE SCALE GENOMIC DNA]</scope>
    <source>
        <strain>Denwood</strain>
        <strain evidence="2">Zambia</strain>
    </source>
</reference>
<proteinExistence type="predicted"/>
<dbReference type="STRING" id="31246.A0A183Q309"/>
<protein>
    <submittedName>
        <fullName evidence="1">Uncharacterized protein</fullName>
    </submittedName>
</protein>
<dbReference type="AlphaFoldDB" id="A0A183Q309"/>
<keyword evidence="2" id="KW-1185">Reference proteome</keyword>